<accession>A0A1H9E2X9</accession>
<keyword evidence="5" id="KW-0969">Cilium</keyword>
<keyword evidence="3" id="KW-1005">Bacterial flagellum biogenesis</keyword>
<dbReference type="EMBL" id="FOFS01000004">
    <property type="protein sequence ID" value="SEQ19308.1"/>
    <property type="molecule type" value="Genomic_DNA"/>
</dbReference>
<organism evidence="5 6">
    <name type="scientific">Solimonas aquatica</name>
    <dbReference type="NCBI Taxonomy" id="489703"/>
    <lineage>
        <taxon>Bacteria</taxon>
        <taxon>Pseudomonadati</taxon>
        <taxon>Pseudomonadota</taxon>
        <taxon>Gammaproteobacteria</taxon>
        <taxon>Nevskiales</taxon>
        <taxon>Nevskiaceae</taxon>
        <taxon>Solimonas</taxon>
    </lineage>
</organism>
<proteinExistence type="inferred from homology"/>
<gene>
    <name evidence="5" type="ORF">SAMN04488038_104238</name>
</gene>
<comment type="similarity">
    <text evidence="2">Belongs to the FlgN family.</text>
</comment>
<evidence type="ECO:0000313" key="6">
    <source>
        <dbReference type="Proteomes" id="UP000199233"/>
    </source>
</evidence>
<dbReference type="AlphaFoldDB" id="A0A1H9E2X9"/>
<evidence type="ECO:0000256" key="2">
    <source>
        <dbReference type="ARBA" id="ARBA00007703"/>
    </source>
</evidence>
<evidence type="ECO:0000256" key="1">
    <source>
        <dbReference type="ARBA" id="ARBA00002397"/>
    </source>
</evidence>
<sequence length="155" mass="17080">MNPIANASLEDRLQQNLQAQLDCTRQLAELLSQERGALVGSDVERLEQLTQAKAEAAGQLQNLHRGLLQLRGNSRQALDLWLGGLRAALLAQWRQLIELAEQCRRANDDNAQLLASREAQLRNTLRVLRPAGSAEVYGRRGSFDLGLPGRSFGSA</sequence>
<evidence type="ECO:0000256" key="3">
    <source>
        <dbReference type="ARBA" id="ARBA00022795"/>
    </source>
</evidence>
<reference evidence="5 6" key="1">
    <citation type="submission" date="2016-10" db="EMBL/GenBank/DDBJ databases">
        <authorList>
            <person name="de Groot N.N."/>
        </authorList>
    </citation>
    <scope>NUCLEOTIDE SEQUENCE [LARGE SCALE GENOMIC DNA]</scope>
    <source>
        <strain evidence="5 6">DSM 25927</strain>
    </source>
</reference>
<feature type="coiled-coil region" evidence="4">
    <location>
        <begin position="14"/>
        <end position="66"/>
    </location>
</feature>
<comment type="function">
    <text evidence="1">Required for the efficient initiation of filament assembly.</text>
</comment>
<dbReference type="InterPro" id="IPR036679">
    <property type="entry name" value="FlgN-like_sf"/>
</dbReference>
<dbReference type="InterPro" id="IPR007809">
    <property type="entry name" value="FlgN-like"/>
</dbReference>
<keyword evidence="4" id="KW-0175">Coiled coil</keyword>
<name>A0A1H9E2X9_9GAMM</name>
<dbReference type="Pfam" id="PF05130">
    <property type="entry name" value="FlgN"/>
    <property type="match status" value="1"/>
</dbReference>
<keyword evidence="6" id="KW-1185">Reference proteome</keyword>
<keyword evidence="5" id="KW-0966">Cell projection</keyword>
<dbReference type="GO" id="GO:0044780">
    <property type="term" value="P:bacterial-type flagellum assembly"/>
    <property type="evidence" value="ECO:0007669"/>
    <property type="project" value="InterPro"/>
</dbReference>
<dbReference type="Gene3D" id="1.20.58.300">
    <property type="entry name" value="FlgN-like"/>
    <property type="match status" value="1"/>
</dbReference>
<keyword evidence="5" id="KW-0282">Flagellum</keyword>
<evidence type="ECO:0000313" key="5">
    <source>
        <dbReference type="EMBL" id="SEQ19308.1"/>
    </source>
</evidence>
<evidence type="ECO:0000256" key="4">
    <source>
        <dbReference type="SAM" id="Coils"/>
    </source>
</evidence>
<dbReference type="SUPFAM" id="SSF140566">
    <property type="entry name" value="FlgN-like"/>
    <property type="match status" value="1"/>
</dbReference>
<dbReference type="Proteomes" id="UP000199233">
    <property type="component" value="Unassembled WGS sequence"/>
</dbReference>
<dbReference type="RefSeq" id="WP_177188881.1">
    <property type="nucleotide sequence ID" value="NZ_FOFS01000004.1"/>
</dbReference>
<dbReference type="STRING" id="489703.SAMN04488038_104238"/>
<protein>
    <submittedName>
        <fullName evidence="5">Flagellar biosynthesis/type III secretory pathway chaperone</fullName>
    </submittedName>
</protein>